<reference evidence="2" key="1">
    <citation type="submission" date="2023-06" db="EMBL/GenBank/DDBJ databases">
        <title>Genome-scale phylogeny and comparative genomics of the fungal order Sordariales.</title>
        <authorList>
            <consortium name="Lawrence Berkeley National Laboratory"/>
            <person name="Hensen N."/>
            <person name="Bonometti L."/>
            <person name="Westerberg I."/>
            <person name="Brannstrom I.O."/>
            <person name="Guillou S."/>
            <person name="Cros-Aarteil S."/>
            <person name="Calhoun S."/>
            <person name="Haridas S."/>
            <person name="Kuo A."/>
            <person name="Mondo S."/>
            <person name="Pangilinan J."/>
            <person name="Riley R."/>
            <person name="Labutti K."/>
            <person name="Andreopoulos B."/>
            <person name="Lipzen A."/>
            <person name="Chen C."/>
            <person name="Yanf M."/>
            <person name="Daum C."/>
            <person name="Ng V."/>
            <person name="Clum A."/>
            <person name="Steindorff A."/>
            <person name="Ohm R."/>
            <person name="Martin F."/>
            <person name="Silar P."/>
            <person name="Natvig D."/>
            <person name="Lalanne C."/>
            <person name="Gautier V."/>
            <person name="Ament-Velasquez S.L."/>
            <person name="Kruys A."/>
            <person name="Hutchinson M.I."/>
            <person name="Powell A.J."/>
            <person name="Barry K."/>
            <person name="Miller A.N."/>
            <person name="Grigoriev I.V."/>
            <person name="Debuchy R."/>
            <person name="Gladieux P."/>
            <person name="Thoren M.H."/>
            <person name="Johannesson H."/>
        </authorList>
    </citation>
    <scope>NUCLEOTIDE SEQUENCE</scope>
    <source>
        <strain evidence="2">CBS 606.72</strain>
    </source>
</reference>
<feature type="transmembrane region" description="Helical" evidence="1">
    <location>
        <begin position="20"/>
        <end position="39"/>
    </location>
</feature>
<evidence type="ECO:0000313" key="2">
    <source>
        <dbReference type="EMBL" id="KAK0626984.1"/>
    </source>
</evidence>
<comment type="caution">
    <text evidence="2">The sequence shown here is derived from an EMBL/GenBank/DDBJ whole genome shotgun (WGS) entry which is preliminary data.</text>
</comment>
<dbReference type="AlphaFoldDB" id="A0AA39X463"/>
<accession>A0AA39X463</accession>
<evidence type="ECO:0000313" key="3">
    <source>
        <dbReference type="Proteomes" id="UP001175000"/>
    </source>
</evidence>
<keyword evidence="1" id="KW-1133">Transmembrane helix</keyword>
<keyword evidence="3" id="KW-1185">Reference proteome</keyword>
<keyword evidence="1" id="KW-0812">Transmembrane</keyword>
<gene>
    <name evidence="2" type="ORF">B0T14DRAFT_124053</name>
</gene>
<evidence type="ECO:0000256" key="1">
    <source>
        <dbReference type="SAM" id="Phobius"/>
    </source>
</evidence>
<sequence length="135" mass="14289">MIHLAPLLGGLVLVISRRRLVILGLGVAFGLGVLGLVPGRPLRSFYSRHCLVEPAPIGPCGYATGVEFVAHLSRASGSSQQLETIRSQFRGTSVARSLVTGGLRAPSWQVVAIASTRKCCFAASTPQSNPSHKRN</sequence>
<dbReference type="EMBL" id="JAULSU010000002">
    <property type="protein sequence ID" value="KAK0626984.1"/>
    <property type="molecule type" value="Genomic_DNA"/>
</dbReference>
<protein>
    <submittedName>
        <fullName evidence="2">Uncharacterized protein</fullName>
    </submittedName>
</protein>
<dbReference type="Proteomes" id="UP001175000">
    <property type="component" value="Unassembled WGS sequence"/>
</dbReference>
<keyword evidence="1" id="KW-0472">Membrane</keyword>
<name>A0AA39X463_9PEZI</name>
<organism evidence="2 3">
    <name type="scientific">Immersiella caudata</name>
    <dbReference type="NCBI Taxonomy" id="314043"/>
    <lineage>
        <taxon>Eukaryota</taxon>
        <taxon>Fungi</taxon>
        <taxon>Dikarya</taxon>
        <taxon>Ascomycota</taxon>
        <taxon>Pezizomycotina</taxon>
        <taxon>Sordariomycetes</taxon>
        <taxon>Sordariomycetidae</taxon>
        <taxon>Sordariales</taxon>
        <taxon>Lasiosphaeriaceae</taxon>
        <taxon>Immersiella</taxon>
    </lineage>
</organism>
<proteinExistence type="predicted"/>